<name>A0A6C7E8E8_ILUCY</name>
<sequence>MPDSDKTPSTPGSATGPLAHVAQLARGFAMGTADIVPGVSGGTVALVLGIYDRLIGNIRLGARALKRLLTGDFDGAKQTIGEIEWVWLLTLLAGILIAVAALSSVLEKLLDEQPIVMAGLFLGLVVGTIWIAWNLLERVDAVTVAIIVGVGVALFALLGLRSDTEVAEGTAEVVTQPIWIFFLSGALAICAMILPGISGSFILVMIGMYTEVLGAVNDRDIPALGATALGCIVGLAIFSTLLNWLLEHYRNHVIAAMIGLMVGSTRVLWPWPNGTHTTTLSAPADDVVLPIALFFVGAIVVIAVERLSSNVGEMPDSLS</sequence>
<feature type="transmembrane region" description="Helical" evidence="1">
    <location>
        <begin position="141"/>
        <end position="160"/>
    </location>
</feature>
<feature type="transmembrane region" description="Helical" evidence="1">
    <location>
        <begin position="115"/>
        <end position="135"/>
    </location>
</feature>
<evidence type="ECO:0000256" key="1">
    <source>
        <dbReference type="SAM" id="Phobius"/>
    </source>
</evidence>
<protein>
    <recommendedName>
        <fullName evidence="4">DUF368 domain-containing protein</fullName>
    </recommendedName>
</protein>
<dbReference type="EMBL" id="AP012057">
    <property type="protein sequence ID" value="BAN01469.1"/>
    <property type="molecule type" value="Genomic_DNA"/>
</dbReference>
<keyword evidence="1" id="KW-0472">Membrane</keyword>
<accession>A0A6C7E8E8</accession>
<reference evidence="2 3" key="1">
    <citation type="journal article" date="2013" name="Int. J. Syst. Evol. Microbiol.">
        <title>Ilumatobacter nonamiense sp. nov. and Ilumatobacter coccineum sp. nov., isolated from seashore sand.</title>
        <authorList>
            <person name="Matsumoto A."/>
            <person name="Kasai H."/>
            <person name="Matsuo Y."/>
            <person name="Shizuri Y."/>
            <person name="Ichikawa N."/>
            <person name="Fujita N."/>
            <person name="Omura S."/>
            <person name="Takahashi Y."/>
        </authorList>
    </citation>
    <scope>NUCLEOTIDE SEQUENCE [LARGE SCALE GENOMIC DNA]</scope>
    <source>
        <strain evidence="3">NBRC 103263 / KCTC 29153 / YM16-304</strain>
    </source>
</reference>
<dbReference type="Pfam" id="PF04018">
    <property type="entry name" value="VCA0040-like"/>
    <property type="match status" value="1"/>
</dbReference>
<dbReference type="AlphaFoldDB" id="A0A6C7E8E8"/>
<dbReference type="PANTHER" id="PTHR37308">
    <property type="entry name" value="INTEGRAL MEMBRANE PROTEIN"/>
    <property type="match status" value="1"/>
</dbReference>
<dbReference type="OrthoDB" id="9793746at2"/>
<evidence type="ECO:0008006" key="4">
    <source>
        <dbReference type="Google" id="ProtNLM"/>
    </source>
</evidence>
<keyword evidence="1" id="KW-0812">Transmembrane</keyword>
<gene>
    <name evidence="2" type="ORF">YM304_11550</name>
</gene>
<feature type="transmembrane region" description="Helical" evidence="1">
    <location>
        <begin position="221"/>
        <end position="246"/>
    </location>
</feature>
<feature type="transmembrane region" description="Helical" evidence="1">
    <location>
        <begin position="180"/>
        <end position="209"/>
    </location>
</feature>
<evidence type="ECO:0000313" key="3">
    <source>
        <dbReference type="Proteomes" id="UP000011863"/>
    </source>
</evidence>
<keyword evidence="1" id="KW-1133">Transmembrane helix</keyword>
<dbReference type="InterPro" id="IPR007163">
    <property type="entry name" value="VCA0040-like"/>
</dbReference>
<evidence type="ECO:0000313" key="2">
    <source>
        <dbReference type="EMBL" id="BAN01469.1"/>
    </source>
</evidence>
<proteinExistence type="predicted"/>
<dbReference type="Proteomes" id="UP000011863">
    <property type="component" value="Chromosome"/>
</dbReference>
<feature type="transmembrane region" description="Helical" evidence="1">
    <location>
        <begin position="85"/>
        <end position="103"/>
    </location>
</feature>
<dbReference type="PANTHER" id="PTHR37308:SF1">
    <property type="entry name" value="POLYPRENYL-PHOSPHATE TRANSPORTER"/>
    <property type="match status" value="1"/>
</dbReference>
<dbReference type="RefSeq" id="WP_015440716.1">
    <property type="nucleotide sequence ID" value="NC_020520.1"/>
</dbReference>
<feature type="transmembrane region" description="Helical" evidence="1">
    <location>
        <begin position="253"/>
        <end position="272"/>
    </location>
</feature>
<keyword evidence="3" id="KW-1185">Reference proteome</keyword>
<feature type="transmembrane region" description="Helical" evidence="1">
    <location>
        <begin position="287"/>
        <end position="304"/>
    </location>
</feature>
<organism evidence="2 3">
    <name type="scientific">Ilumatobacter coccineus (strain NBRC 103263 / KCTC 29153 / YM16-304)</name>
    <dbReference type="NCBI Taxonomy" id="1313172"/>
    <lineage>
        <taxon>Bacteria</taxon>
        <taxon>Bacillati</taxon>
        <taxon>Actinomycetota</taxon>
        <taxon>Acidimicrobiia</taxon>
        <taxon>Acidimicrobiales</taxon>
        <taxon>Ilumatobacteraceae</taxon>
        <taxon>Ilumatobacter</taxon>
    </lineage>
</organism>
<dbReference type="KEGG" id="aym:YM304_11550"/>